<organism evidence="3 4">
    <name type="scientific">Acidimangrovimonas pyrenivorans</name>
    <dbReference type="NCBI Taxonomy" id="2030798"/>
    <lineage>
        <taxon>Bacteria</taxon>
        <taxon>Pseudomonadati</taxon>
        <taxon>Pseudomonadota</taxon>
        <taxon>Alphaproteobacteria</taxon>
        <taxon>Rhodobacterales</taxon>
        <taxon>Paracoccaceae</taxon>
        <taxon>Acidimangrovimonas</taxon>
    </lineage>
</organism>
<evidence type="ECO:0000313" key="3">
    <source>
        <dbReference type="EMBL" id="MFC2968175.1"/>
    </source>
</evidence>
<proteinExistence type="predicted"/>
<dbReference type="PRINTS" id="PR00313">
    <property type="entry name" value="CABNDNGRPT"/>
</dbReference>
<dbReference type="Pfam" id="PF00353">
    <property type="entry name" value="HemolysinCabind"/>
    <property type="match status" value="7"/>
</dbReference>
<dbReference type="RefSeq" id="WP_377832849.1">
    <property type="nucleotide sequence ID" value="NZ_JBHRSK010000004.1"/>
</dbReference>
<gene>
    <name evidence="3" type="ORF">ACFOES_08720</name>
</gene>
<evidence type="ECO:0000256" key="1">
    <source>
        <dbReference type="ARBA" id="ARBA00004613"/>
    </source>
</evidence>
<reference evidence="4" key="1">
    <citation type="journal article" date="2019" name="Int. J. Syst. Evol. Microbiol.">
        <title>The Global Catalogue of Microorganisms (GCM) 10K type strain sequencing project: providing services to taxonomists for standard genome sequencing and annotation.</title>
        <authorList>
            <consortium name="The Broad Institute Genomics Platform"/>
            <consortium name="The Broad Institute Genome Sequencing Center for Infectious Disease"/>
            <person name="Wu L."/>
            <person name="Ma J."/>
        </authorList>
    </citation>
    <scope>NUCLEOTIDE SEQUENCE [LARGE SCALE GENOMIC DNA]</scope>
    <source>
        <strain evidence="4">KCTC 62192</strain>
    </source>
</reference>
<dbReference type="EMBL" id="JBHRSK010000004">
    <property type="protein sequence ID" value="MFC2968175.1"/>
    <property type="molecule type" value="Genomic_DNA"/>
</dbReference>
<dbReference type="PANTHER" id="PTHR38340">
    <property type="entry name" value="S-LAYER PROTEIN"/>
    <property type="match status" value="1"/>
</dbReference>
<dbReference type="InterPro" id="IPR001343">
    <property type="entry name" value="Hemolysn_Ca-bd"/>
</dbReference>
<keyword evidence="2" id="KW-0964">Secreted</keyword>
<dbReference type="InterPro" id="IPR050557">
    <property type="entry name" value="RTX_toxin/Mannuronan_C5-epim"/>
</dbReference>
<dbReference type="Proteomes" id="UP001595443">
    <property type="component" value="Unassembled WGS sequence"/>
</dbReference>
<evidence type="ECO:0000313" key="4">
    <source>
        <dbReference type="Proteomes" id="UP001595443"/>
    </source>
</evidence>
<evidence type="ECO:0000256" key="2">
    <source>
        <dbReference type="ARBA" id="ARBA00022525"/>
    </source>
</evidence>
<comment type="caution">
    <text evidence="3">The sequence shown here is derived from an EMBL/GenBank/DDBJ whole genome shotgun (WGS) entry which is preliminary data.</text>
</comment>
<dbReference type="PANTHER" id="PTHR38340:SF1">
    <property type="entry name" value="S-LAYER PROTEIN"/>
    <property type="match status" value="1"/>
</dbReference>
<name>A0ABV7AGE2_9RHOB</name>
<protein>
    <submittedName>
        <fullName evidence="3">Calcium-binding protein</fullName>
    </submittedName>
</protein>
<dbReference type="InterPro" id="IPR011049">
    <property type="entry name" value="Serralysin-like_metalloprot_C"/>
</dbReference>
<keyword evidence="4" id="KW-1185">Reference proteome</keyword>
<dbReference type="Gene3D" id="2.150.10.10">
    <property type="entry name" value="Serralysin-like metalloprotease, C-terminal"/>
    <property type="match status" value="5"/>
</dbReference>
<comment type="subcellular location">
    <subcellularLocation>
        <location evidence="1">Secreted</location>
    </subcellularLocation>
</comment>
<dbReference type="InterPro" id="IPR018511">
    <property type="entry name" value="Hemolysin-typ_Ca-bd_CS"/>
</dbReference>
<sequence length="593" mass="59621">MTTFTIPGIRVDYSYDTAVGVSSSQAEVTVPSDSSTFSYQITGTNPYGQPIIEINDDSYQILLNGTLLSDLNPSAVEASMSAVTWSGGTTTALQVSIDTGPNSSSDLIFILGGAPAPSIASISDWNSFDADITGVSAPSGAFAQGVDILWSEFDNSTVTEDDTFAGTSGADNFLGGIGDDYFNSSQGNDTYHGGAGTFDQLSFAHDPGGVTANLGTGTATDGWGGTDSFDGIEVLRGSAFDDWLHGDAGHNVLRGLAGNDTLIGGNGTDEARYDLDARYGGTAGVTVNLAQGTATDGFGDSDQLTAIEDVRGSDANDNLIGNGVANTLQGELGNDTLNGLNGADTLDGGAGHDKLLGGGGADSLIGGAGYDTLFGHKGTDMLIGNAGNDSLDGGSHNDTLFGGTGNDKLLGGDGADLLNGGGGQDSLYGGNGNDKMLGLAGNDVLVGQVGADKLDGGAGNDQLFGNNGFDTLQGGAGADKLNGGAGNDKLFGGNGVDQLIGGTGNDLLTGGDKADKFIFAGAFGEDTITDFQTAGTDEKINLAGVAEITSFQDLTAHHLTEVAGNAVIDDGLGNTITLDGVAMADLLANDFIF</sequence>
<dbReference type="SUPFAM" id="SSF51120">
    <property type="entry name" value="beta-Roll"/>
    <property type="match status" value="3"/>
</dbReference>
<dbReference type="PROSITE" id="PS00330">
    <property type="entry name" value="HEMOLYSIN_CALCIUM"/>
    <property type="match status" value="7"/>
</dbReference>
<accession>A0ABV7AGE2</accession>